<dbReference type="EMBL" id="JANEYG010000019">
    <property type="protein sequence ID" value="KAJ8919313.1"/>
    <property type="molecule type" value="Genomic_DNA"/>
</dbReference>
<gene>
    <name evidence="1" type="ORF">NQ315_003897</name>
</gene>
<comment type="caution">
    <text evidence="1">The sequence shown here is derived from an EMBL/GenBank/DDBJ whole genome shotgun (WGS) entry which is preliminary data.</text>
</comment>
<evidence type="ECO:0000313" key="2">
    <source>
        <dbReference type="Proteomes" id="UP001159042"/>
    </source>
</evidence>
<accession>A0AAV8VYC0</accession>
<dbReference type="Proteomes" id="UP001159042">
    <property type="component" value="Unassembled WGS sequence"/>
</dbReference>
<keyword evidence="2" id="KW-1185">Reference proteome</keyword>
<name>A0AAV8VYC0_9CUCU</name>
<proteinExistence type="predicted"/>
<sequence>MFRLDINNLFHCKDIETNVVLNQYIQHPVSFKGSMLTLCIRKNLSRDIETNKSLLMIQQHNSRQNLIISSHESTASRLEYDAPPLPPRSAVVFTSMATTKQANTFGLQALLKF</sequence>
<organism evidence="1 2">
    <name type="scientific">Exocentrus adspersus</name>
    <dbReference type="NCBI Taxonomy" id="1586481"/>
    <lineage>
        <taxon>Eukaryota</taxon>
        <taxon>Metazoa</taxon>
        <taxon>Ecdysozoa</taxon>
        <taxon>Arthropoda</taxon>
        <taxon>Hexapoda</taxon>
        <taxon>Insecta</taxon>
        <taxon>Pterygota</taxon>
        <taxon>Neoptera</taxon>
        <taxon>Endopterygota</taxon>
        <taxon>Coleoptera</taxon>
        <taxon>Polyphaga</taxon>
        <taxon>Cucujiformia</taxon>
        <taxon>Chrysomeloidea</taxon>
        <taxon>Cerambycidae</taxon>
        <taxon>Lamiinae</taxon>
        <taxon>Acanthocinini</taxon>
        <taxon>Exocentrus</taxon>
    </lineage>
</organism>
<protein>
    <submittedName>
        <fullName evidence="1">Uncharacterized protein</fullName>
    </submittedName>
</protein>
<dbReference type="AlphaFoldDB" id="A0AAV8VYC0"/>
<evidence type="ECO:0000313" key="1">
    <source>
        <dbReference type="EMBL" id="KAJ8919313.1"/>
    </source>
</evidence>
<reference evidence="1 2" key="1">
    <citation type="journal article" date="2023" name="Insect Mol. Biol.">
        <title>Genome sequencing provides insights into the evolution of gene families encoding plant cell wall-degrading enzymes in longhorned beetles.</title>
        <authorList>
            <person name="Shin N.R."/>
            <person name="Okamura Y."/>
            <person name="Kirsch R."/>
            <person name="Pauchet Y."/>
        </authorList>
    </citation>
    <scope>NUCLEOTIDE SEQUENCE [LARGE SCALE GENOMIC DNA]</scope>
    <source>
        <strain evidence="1">EAD_L_NR</strain>
    </source>
</reference>